<evidence type="ECO:0000313" key="2">
    <source>
        <dbReference type="Proteomes" id="UP000006049"/>
    </source>
</evidence>
<organism evidence="1 2">
    <name type="scientific">Aequorivita sublithincola (strain DSM 14238 / LMG 21431 / ACAM 643 / 9-3)</name>
    <dbReference type="NCBI Taxonomy" id="746697"/>
    <lineage>
        <taxon>Bacteria</taxon>
        <taxon>Pseudomonadati</taxon>
        <taxon>Bacteroidota</taxon>
        <taxon>Flavobacteriia</taxon>
        <taxon>Flavobacteriales</taxon>
        <taxon>Flavobacteriaceae</taxon>
        <taxon>Aequorivita</taxon>
    </lineage>
</organism>
<sequence>MTWTFENFKADLDNLTPQVREKALEIAHQLMEKGGFSEEQAIKKAIVKAEEWFLDSEG</sequence>
<dbReference type="AlphaFoldDB" id="I3YRC8"/>
<dbReference type="EMBL" id="CP003280">
    <property type="protein sequence ID" value="AFL79546.1"/>
    <property type="molecule type" value="Genomic_DNA"/>
</dbReference>
<proteinExistence type="predicted"/>
<dbReference type="Proteomes" id="UP000006049">
    <property type="component" value="Chromosome"/>
</dbReference>
<evidence type="ECO:0000313" key="1">
    <source>
        <dbReference type="EMBL" id="AFL79546.1"/>
    </source>
</evidence>
<reference evidence="1 2" key="1">
    <citation type="submission" date="2012-06" db="EMBL/GenBank/DDBJ databases">
        <title>The complete genome of Aequorivita sublithincola DSM 14238.</title>
        <authorList>
            <consortium name="US DOE Joint Genome Institute (JGI-PGF)"/>
            <person name="Lucas S."/>
            <person name="Copeland A."/>
            <person name="Lapidus A."/>
            <person name="Goodwin L."/>
            <person name="Pitluck S."/>
            <person name="Peters L."/>
            <person name="Munk A.C.C."/>
            <person name="Kyrpides N."/>
            <person name="Mavromatis K."/>
            <person name="Pagani I."/>
            <person name="Ivanova N."/>
            <person name="Ovchinnikova G."/>
            <person name="Zeytun A."/>
            <person name="Detter J.C."/>
            <person name="Han C."/>
            <person name="Land M."/>
            <person name="Hauser L."/>
            <person name="Markowitz V."/>
            <person name="Cheng J.-F."/>
            <person name="Hugenholtz P."/>
            <person name="Woyke T."/>
            <person name="Wu D."/>
            <person name="Tindall B."/>
            <person name="Faehnrich R."/>
            <person name="Brambilla E."/>
            <person name="Klenk H.-P."/>
            <person name="Eisen J.A."/>
        </authorList>
    </citation>
    <scope>NUCLEOTIDE SEQUENCE [LARGE SCALE GENOMIC DNA]</scope>
    <source>
        <strain evidence="2">DSM 14238 / LMG 21431 / ACAM 643 / 9-3</strain>
    </source>
</reference>
<accession>I3YRC8</accession>
<protein>
    <submittedName>
        <fullName evidence="1">Uncharacterized protein</fullName>
    </submittedName>
</protein>
<dbReference type="KEGG" id="asl:Aeqsu_0014"/>
<keyword evidence="2" id="KW-1185">Reference proteome</keyword>
<dbReference type="RefSeq" id="WP_014780804.1">
    <property type="nucleotide sequence ID" value="NC_018013.1"/>
</dbReference>
<dbReference type="eggNOG" id="COG4876">
    <property type="taxonomic scope" value="Bacteria"/>
</dbReference>
<name>I3YRC8_AEQSU</name>
<dbReference type="STRING" id="746697.Aeqsu_0014"/>
<dbReference type="HOGENOM" id="CLU_189805_0_0_10"/>
<gene>
    <name evidence="1" type="ordered locus">Aeqsu_0014</name>
</gene>